<evidence type="ECO:0000256" key="4">
    <source>
        <dbReference type="SAM" id="Phobius"/>
    </source>
</evidence>
<evidence type="ECO:0000313" key="6">
    <source>
        <dbReference type="EMBL" id="OWU75951.1"/>
    </source>
</evidence>
<evidence type="ECO:0000256" key="3">
    <source>
        <dbReference type="ARBA" id="ARBA00023136"/>
    </source>
</evidence>
<name>A0A225NN81_9RHOB</name>
<sequence>MDNRRALLLVVLLWIAGLGAAGQFAKIAVPFGVFAQVYPGNAAHIGWLLSIISLIGAVFGAFAGALVGALGLRRVLIAGVVGGGLVSLWQALLPGFGVMLVSRVLEGVTHLAIVVAAPTLIAQASPTPWRGAAMALWSTFFGAGFALFAWAGLPLVETRGVGALLAAHGVAMLSIGAVLAWVLPRDARGGAMPRFGDVMGNLGRALRSPFVAAPGVAWLFYTLTFLALLAVLPDRLPPESRAPIVAAMPLLGTGVALLLVPVLLRHVAASWLTIAGFAAAAALVPVMGGVSVAVLCLTLYPVLGLVQGAGFAAVPELNLSDEGRAMGYGLMAQTGNIGNLAGTPLLLAVMGRGGEPALIWVVTGIYICACVVLLALHRRRGGQVAA</sequence>
<dbReference type="GO" id="GO:0022857">
    <property type="term" value="F:transmembrane transporter activity"/>
    <property type="evidence" value="ECO:0007669"/>
    <property type="project" value="InterPro"/>
</dbReference>
<dbReference type="RefSeq" id="WP_088649143.1">
    <property type="nucleotide sequence ID" value="NZ_AQQR01000002.1"/>
</dbReference>
<dbReference type="InterPro" id="IPR036259">
    <property type="entry name" value="MFS_trans_sf"/>
</dbReference>
<organism evidence="6 7">
    <name type="scientific">Marinibacterium profundimaris</name>
    <dbReference type="NCBI Taxonomy" id="1679460"/>
    <lineage>
        <taxon>Bacteria</taxon>
        <taxon>Pseudomonadati</taxon>
        <taxon>Pseudomonadota</taxon>
        <taxon>Alphaproteobacteria</taxon>
        <taxon>Rhodobacterales</taxon>
        <taxon>Paracoccaceae</taxon>
        <taxon>Marinibacterium</taxon>
    </lineage>
</organism>
<dbReference type="Gene3D" id="1.20.1250.20">
    <property type="entry name" value="MFS general substrate transporter like domains"/>
    <property type="match status" value="1"/>
</dbReference>
<feature type="domain" description="Major facilitator superfamily (MFS) profile" evidence="5">
    <location>
        <begin position="9"/>
        <end position="381"/>
    </location>
</feature>
<dbReference type="OrthoDB" id="6095882at2"/>
<dbReference type="EMBL" id="AQQR01000002">
    <property type="protein sequence ID" value="OWU75951.1"/>
    <property type="molecule type" value="Genomic_DNA"/>
</dbReference>
<accession>A0A225NN81</accession>
<keyword evidence="7" id="KW-1185">Reference proteome</keyword>
<evidence type="ECO:0000256" key="1">
    <source>
        <dbReference type="ARBA" id="ARBA00022692"/>
    </source>
</evidence>
<feature type="transmembrane region" description="Helical" evidence="4">
    <location>
        <begin position="134"/>
        <end position="153"/>
    </location>
</feature>
<feature type="transmembrane region" description="Helical" evidence="4">
    <location>
        <begin position="271"/>
        <end position="300"/>
    </location>
</feature>
<evidence type="ECO:0000313" key="7">
    <source>
        <dbReference type="Proteomes" id="UP000215377"/>
    </source>
</evidence>
<feature type="transmembrane region" description="Helical" evidence="4">
    <location>
        <begin position="357"/>
        <end position="376"/>
    </location>
</feature>
<keyword evidence="3 4" id="KW-0472">Membrane</keyword>
<proteinExistence type="predicted"/>
<feature type="transmembrane region" description="Helical" evidence="4">
    <location>
        <begin position="205"/>
        <end position="232"/>
    </location>
</feature>
<gene>
    <name evidence="6" type="ORF">ATO3_07185</name>
</gene>
<dbReference type="Pfam" id="PF07690">
    <property type="entry name" value="MFS_1"/>
    <property type="match status" value="1"/>
</dbReference>
<keyword evidence="2 4" id="KW-1133">Transmembrane helix</keyword>
<feature type="transmembrane region" description="Helical" evidence="4">
    <location>
        <begin position="45"/>
        <end position="68"/>
    </location>
</feature>
<feature type="transmembrane region" description="Helical" evidence="4">
    <location>
        <begin position="104"/>
        <end position="122"/>
    </location>
</feature>
<dbReference type="InterPro" id="IPR020846">
    <property type="entry name" value="MFS_dom"/>
</dbReference>
<comment type="caution">
    <text evidence="6">The sequence shown here is derived from an EMBL/GenBank/DDBJ whole genome shotgun (WGS) entry which is preliminary data.</text>
</comment>
<dbReference type="PROSITE" id="PS50850">
    <property type="entry name" value="MFS"/>
    <property type="match status" value="1"/>
</dbReference>
<feature type="transmembrane region" description="Helical" evidence="4">
    <location>
        <begin position="244"/>
        <end position="264"/>
    </location>
</feature>
<reference evidence="6 7" key="1">
    <citation type="submission" date="2013-04" db="EMBL/GenBank/DDBJ databases">
        <title>Oceanicola sp. 22II1-22F33 Genome Sequencing.</title>
        <authorList>
            <person name="Lai Q."/>
            <person name="Li G."/>
            <person name="Shao Z."/>
        </authorList>
    </citation>
    <scope>NUCLEOTIDE SEQUENCE [LARGE SCALE GENOMIC DNA]</scope>
    <source>
        <strain evidence="6 7">22II1-22F33</strain>
    </source>
</reference>
<feature type="transmembrane region" description="Helical" evidence="4">
    <location>
        <begin position="165"/>
        <end position="184"/>
    </location>
</feature>
<dbReference type="SUPFAM" id="SSF103473">
    <property type="entry name" value="MFS general substrate transporter"/>
    <property type="match status" value="1"/>
</dbReference>
<dbReference type="Proteomes" id="UP000215377">
    <property type="component" value="Unassembled WGS sequence"/>
</dbReference>
<feature type="transmembrane region" description="Helical" evidence="4">
    <location>
        <begin position="75"/>
        <end position="92"/>
    </location>
</feature>
<evidence type="ECO:0000259" key="5">
    <source>
        <dbReference type="PROSITE" id="PS50850"/>
    </source>
</evidence>
<protein>
    <recommendedName>
        <fullName evidence="5">Major facilitator superfamily (MFS) profile domain-containing protein</fullName>
    </recommendedName>
</protein>
<dbReference type="AlphaFoldDB" id="A0A225NN81"/>
<keyword evidence="1 4" id="KW-0812">Transmembrane</keyword>
<evidence type="ECO:0000256" key="2">
    <source>
        <dbReference type="ARBA" id="ARBA00022989"/>
    </source>
</evidence>
<dbReference type="InterPro" id="IPR011701">
    <property type="entry name" value="MFS"/>
</dbReference>